<protein>
    <submittedName>
        <fullName evidence="2">Uncharacterized protein</fullName>
    </submittedName>
</protein>
<evidence type="ECO:0000256" key="1">
    <source>
        <dbReference type="SAM" id="SignalP"/>
    </source>
</evidence>
<comment type="caution">
    <text evidence="2">The sequence shown here is derived from an EMBL/GenBank/DDBJ whole genome shotgun (WGS) entry which is preliminary data.</text>
</comment>
<evidence type="ECO:0000313" key="2">
    <source>
        <dbReference type="EMBL" id="KAK1493237.1"/>
    </source>
</evidence>
<feature type="chain" id="PRO_5047127437" evidence="1">
    <location>
        <begin position="16"/>
        <end position="110"/>
    </location>
</feature>
<accession>A0ABQ9R348</accession>
<name>A0ABQ9R348_9PEZI</name>
<evidence type="ECO:0000313" key="3">
    <source>
        <dbReference type="Proteomes" id="UP001227543"/>
    </source>
</evidence>
<organism evidence="2 3">
    <name type="scientific">Colletotrichum tamarilloi</name>
    <dbReference type="NCBI Taxonomy" id="1209934"/>
    <lineage>
        <taxon>Eukaryota</taxon>
        <taxon>Fungi</taxon>
        <taxon>Dikarya</taxon>
        <taxon>Ascomycota</taxon>
        <taxon>Pezizomycotina</taxon>
        <taxon>Sordariomycetes</taxon>
        <taxon>Hypocreomycetidae</taxon>
        <taxon>Glomerellales</taxon>
        <taxon>Glomerellaceae</taxon>
        <taxon>Colletotrichum</taxon>
        <taxon>Colletotrichum acutatum species complex</taxon>
    </lineage>
</organism>
<gene>
    <name evidence="2" type="ORF">CTAM01_09381</name>
</gene>
<feature type="signal peptide" evidence="1">
    <location>
        <begin position="1"/>
        <end position="15"/>
    </location>
</feature>
<dbReference type="EMBL" id="MLFU01000037">
    <property type="protein sequence ID" value="KAK1493237.1"/>
    <property type="molecule type" value="Genomic_DNA"/>
</dbReference>
<dbReference type="Proteomes" id="UP001227543">
    <property type="component" value="Unassembled WGS sequence"/>
</dbReference>
<dbReference type="GeneID" id="85409638"/>
<dbReference type="RefSeq" id="XP_060379856.1">
    <property type="nucleotide sequence ID" value="XM_060525400.1"/>
</dbReference>
<sequence length="110" mass="12195">MWWTFFSSATVASWRLDLCQDAVDRYWPNRGILTAVRYRGSTGSYCEDGILTLFAGSVWAERTSIYDSLAGLSDAELVPNHVAQAILAARTVSTELEVLWKAVDKSSDEG</sequence>
<keyword evidence="3" id="KW-1185">Reference proteome</keyword>
<keyword evidence="1" id="KW-0732">Signal</keyword>
<proteinExistence type="predicted"/>
<reference evidence="2 3" key="1">
    <citation type="submission" date="2016-10" db="EMBL/GenBank/DDBJ databases">
        <title>The genome sequence of Colletotrichum fioriniae PJ7.</title>
        <authorList>
            <person name="Baroncelli R."/>
        </authorList>
    </citation>
    <scope>NUCLEOTIDE SEQUENCE [LARGE SCALE GENOMIC DNA]</scope>
    <source>
        <strain evidence="2 3">Tom-12</strain>
    </source>
</reference>